<dbReference type="Gene3D" id="3.30.830.10">
    <property type="entry name" value="Metalloenzyme, LuxS/M16 peptidase-like"/>
    <property type="match status" value="1"/>
</dbReference>
<evidence type="ECO:0000259" key="7">
    <source>
        <dbReference type="Pfam" id="PF05193"/>
    </source>
</evidence>
<protein>
    <recommendedName>
        <fullName evidence="3">Alpha-MPP</fullName>
    </recommendedName>
    <alternativeName>
        <fullName evidence="4">Inactive zinc metalloprotease alpha</fullName>
    </alternativeName>
</protein>
<dbReference type="PANTHER" id="PTHR11851">
    <property type="entry name" value="METALLOPROTEASE"/>
    <property type="match status" value="1"/>
</dbReference>
<comment type="function">
    <text evidence="1">Substrate recognition and binding subunit of the essential mitochondrial processing protease (MPP), which cleaves the mitochondrial sequence off newly imported precursors proteins.</text>
</comment>
<feature type="domain" description="Peptidase M16 C-terminal" evidence="7">
    <location>
        <begin position="211"/>
        <end position="272"/>
    </location>
</feature>
<evidence type="ECO:0000256" key="2">
    <source>
        <dbReference type="ARBA" id="ARBA00007261"/>
    </source>
</evidence>
<dbReference type="Proteomes" id="UP000250266">
    <property type="component" value="Unassembled WGS sequence"/>
</dbReference>
<dbReference type="InterPro" id="IPR011249">
    <property type="entry name" value="Metalloenz_LuxS/M16"/>
</dbReference>
<dbReference type="GO" id="GO:0005739">
    <property type="term" value="C:mitochondrion"/>
    <property type="evidence" value="ECO:0007669"/>
    <property type="project" value="TreeGrafter"/>
</dbReference>
<dbReference type="AlphaFoldDB" id="A0A8E2DZ30"/>
<reference evidence="8 9" key="1">
    <citation type="journal article" date="2016" name="Nat. Commun.">
        <title>Ectomycorrhizal ecology is imprinted in the genome of the dominant symbiotic fungus Cenococcum geophilum.</title>
        <authorList>
            <consortium name="DOE Joint Genome Institute"/>
            <person name="Peter M."/>
            <person name="Kohler A."/>
            <person name="Ohm R.A."/>
            <person name="Kuo A."/>
            <person name="Krutzmann J."/>
            <person name="Morin E."/>
            <person name="Arend M."/>
            <person name="Barry K.W."/>
            <person name="Binder M."/>
            <person name="Choi C."/>
            <person name="Clum A."/>
            <person name="Copeland A."/>
            <person name="Grisel N."/>
            <person name="Haridas S."/>
            <person name="Kipfer T."/>
            <person name="LaButti K."/>
            <person name="Lindquist E."/>
            <person name="Lipzen A."/>
            <person name="Maire R."/>
            <person name="Meier B."/>
            <person name="Mihaltcheva S."/>
            <person name="Molinier V."/>
            <person name="Murat C."/>
            <person name="Poggeler S."/>
            <person name="Quandt C.A."/>
            <person name="Sperisen C."/>
            <person name="Tritt A."/>
            <person name="Tisserant E."/>
            <person name="Crous P.W."/>
            <person name="Henrissat B."/>
            <person name="Nehls U."/>
            <person name="Egli S."/>
            <person name="Spatafora J.W."/>
            <person name="Grigoriev I.V."/>
            <person name="Martin F.M."/>
        </authorList>
    </citation>
    <scope>NUCLEOTIDE SEQUENCE [LARGE SCALE GENOMIC DNA]</scope>
    <source>
        <strain evidence="8 9">CBS 459.81</strain>
    </source>
</reference>
<dbReference type="PROSITE" id="PS00143">
    <property type="entry name" value="INSULINASE"/>
    <property type="match status" value="1"/>
</dbReference>
<evidence type="ECO:0000256" key="1">
    <source>
        <dbReference type="ARBA" id="ARBA00002123"/>
    </source>
</evidence>
<dbReference type="InterPro" id="IPR011765">
    <property type="entry name" value="Pept_M16_N"/>
</dbReference>
<dbReference type="GO" id="GO:0006627">
    <property type="term" value="P:protein processing involved in protein targeting to mitochondrion"/>
    <property type="evidence" value="ECO:0007669"/>
    <property type="project" value="TreeGrafter"/>
</dbReference>
<accession>A0A8E2DZ30</accession>
<dbReference type="EMBL" id="KV745528">
    <property type="protein sequence ID" value="OCK74218.1"/>
    <property type="molecule type" value="Genomic_DNA"/>
</dbReference>
<evidence type="ECO:0000313" key="9">
    <source>
        <dbReference type="Proteomes" id="UP000250266"/>
    </source>
</evidence>
<dbReference type="PANTHER" id="PTHR11851:SF49">
    <property type="entry name" value="MITOCHONDRIAL-PROCESSING PEPTIDASE SUBUNIT ALPHA"/>
    <property type="match status" value="1"/>
</dbReference>
<keyword evidence="9" id="KW-1185">Reference proteome</keyword>
<dbReference type="InterPro" id="IPR050361">
    <property type="entry name" value="MPP/UQCRC_Complex"/>
</dbReference>
<evidence type="ECO:0000256" key="3">
    <source>
        <dbReference type="ARBA" id="ARBA00030006"/>
    </source>
</evidence>
<dbReference type="GO" id="GO:0046872">
    <property type="term" value="F:metal ion binding"/>
    <property type="evidence" value="ECO:0007669"/>
    <property type="project" value="InterPro"/>
</dbReference>
<dbReference type="InterPro" id="IPR001431">
    <property type="entry name" value="Pept_M16_Zn_BS"/>
</dbReference>
<feature type="region of interest" description="Disordered" evidence="5">
    <location>
        <begin position="252"/>
        <end position="307"/>
    </location>
</feature>
<dbReference type="GO" id="GO:0004222">
    <property type="term" value="F:metalloendopeptidase activity"/>
    <property type="evidence" value="ECO:0007669"/>
    <property type="project" value="InterPro"/>
</dbReference>
<dbReference type="FunFam" id="3.30.830.10:FF:000032">
    <property type="entry name" value="Mitochondrial processing peptidase, alpha subunit"/>
    <property type="match status" value="1"/>
</dbReference>
<proteinExistence type="inferred from homology"/>
<evidence type="ECO:0000256" key="5">
    <source>
        <dbReference type="SAM" id="MobiDB-lite"/>
    </source>
</evidence>
<dbReference type="Pfam" id="PF00675">
    <property type="entry name" value="Peptidase_M16"/>
    <property type="match status" value="1"/>
</dbReference>
<feature type="domain" description="Peptidase M16 N-terminal" evidence="6">
    <location>
        <begin position="58"/>
        <end position="205"/>
    </location>
</feature>
<feature type="non-terminal residue" evidence="8">
    <location>
        <position position="1"/>
    </location>
</feature>
<dbReference type="Pfam" id="PF05193">
    <property type="entry name" value="Peptidase_M16_C"/>
    <property type="match status" value="1"/>
</dbReference>
<organism evidence="8 9">
    <name type="scientific">Lepidopterella palustris CBS 459.81</name>
    <dbReference type="NCBI Taxonomy" id="1314670"/>
    <lineage>
        <taxon>Eukaryota</taxon>
        <taxon>Fungi</taxon>
        <taxon>Dikarya</taxon>
        <taxon>Ascomycota</taxon>
        <taxon>Pezizomycotina</taxon>
        <taxon>Dothideomycetes</taxon>
        <taxon>Pleosporomycetidae</taxon>
        <taxon>Mytilinidiales</taxon>
        <taxon>Argynnaceae</taxon>
        <taxon>Lepidopterella</taxon>
    </lineage>
</organism>
<evidence type="ECO:0000256" key="4">
    <source>
        <dbReference type="ARBA" id="ARBA00032315"/>
    </source>
</evidence>
<dbReference type="InterPro" id="IPR007863">
    <property type="entry name" value="Peptidase_M16_C"/>
</dbReference>
<dbReference type="OrthoDB" id="277191at2759"/>
<feature type="compositionally biased region" description="Pro residues" evidence="5">
    <location>
        <begin position="271"/>
        <end position="286"/>
    </location>
</feature>
<name>A0A8E2DZ30_9PEZI</name>
<evidence type="ECO:0000313" key="8">
    <source>
        <dbReference type="EMBL" id="OCK74218.1"/>
    </source>
</evidence>
<sequence>MLRPQTARGLSQRLPQIVSTRRIQPAASRRRQLATSAQAEEKDPVELDQITTLPNGIRVATEALPGHFSGIGVYLDAGSRYENEALRGVSHIIDRLAFKSTKLRTVDQMIESLESLGGNIQCASSRESLMYQSATFNSAVSTTVALLAETIRDPLITEDEVQQQLETAEYEIGEIWAKPELILPELVHMAAYKDNTLGNPLLCPKERLQEIDRDVVQAYRKEFYKPERMVVAFAGVNHDEAVRLSQHYFGDMKKGEDSSTISPETPAPEHSSPPPSFTSSPTPPQEPSRLLSKIPFLKNLSTSATTN</sequence>
<comment type="similarity">
    <text evidence="2">Belongs to the peptidase M16 family.</text>
</comment>
<gene>
    <name evidence="8" type="ORF">K432DRAFT_430150</name>
</gene>
<evidence type="ECO:0000259" key="6">
    <source>
        <dbReference type="Pfam" id="PF00675"/>
    </source>
</evidence>
<dbReference type="SUPFAM" id="SSF63411">
    <property type="entry name" value="LuxS/MPP-like metallohydrolase"/>
    <property type="match status" value="1"/>
</dbReference>